<evidence type="ECO:0000313" key="2">
    <source>
        <dbReference type="EMBL" id="MDM8201216.1"/>
    </source>
</evidence>
<keyword evidence="3" id="KW-1185">Reference proteome</keyword>
<dbReference type="EMBL" id="JAUDCL010000012">
    <property type="protein sequence ID" value="MDM8201216.1"/>
    <property type="molecule type" value="Genomic_DNA"/>
</dbReference>
<feature type="transmembrane region" description="Helical" evidence="1">
    <location>
        <begin position="91"/>
        <end position="111"/>
    </location>
</feature>
<evidence type="ECO:0000256" key="1">
    <source>
        <dbReference type="SAM" id="Phobius"/>
    </source>
</evidence>
<keyword evidence="1" id="KW-0812">Transmembrane</keyword>
<name>A0ABT7UQQ0_9FIRM</name>
<dbReference type="InterPro" id="IPR005325">
    <property type="entry name" value="DUF308_memb"/>
</dbReference>
<comment type="caution">
    <text evidence="2">The sequence shown here is derived from an EMBL/GenBank/DDBJ whole genome shotgun (WGS) entry which is preliminary data.</text>
</comment>
<feature type="transmembrane region" description="Helical" evidence="1">
    <location>
        <begin position="148"/>
        <end position="172"/>
    </location>
</feature>
<dbReference type="PANTHER" id="PTHR34989:SF1">
    <property type="entry name" value="PROTEIN HDED"/>
    <property type="match status" value="1"/>
</dbReference>
<reference evidence="3" key="1">
    <citation type="submission" date="2023-06" db="EMBL/GenBank/DDBJ databases">
        <title>Identification and characterization of horizontal gene transfer across gut microbiota members of farm animals based on homology search.</title>
        <authorList>
            <person name="Zeman M."/>
            <person name="Kubasova T."/>
            <person name="Jahodarova E."/>
            <person name="Nykrynova M."/>
            <person name="Rychlik I."/>
        </authorList>
    </citation>
    <scope>NUCLEOTIDE SEQUENCE [LARGE SCALE GENOMIC DNA]</scope>
    <source>
        <strain evidence="3">ET340</strain>
    </source>
</reference>
<dbReference type="RefSeq" id="WP_289599799.1">
    <property type="nucleotide sequence ID" value="NZ_JAUDCL010000012.1"/>
</dbReference>
<dbReference type="InterPro" id="IPR052712">
    <property type="entry name" value="Acid_resist_chaperone_HdeD"/>
</dbReference>
<dbReference type="Proteomes" id="UP001529380">
    <property type="component" value="Unassembled WGS sequence"/>
</dbReference>
<protein>
    <submittedName>
        <fullName evidence="2">DUF308 domain-containing protein</fullName>
    </submittedName>
</protein>
<keyword evidence="1" id="KW-1133">Transmembrane helix</keyword>
<dbReference type="PANTHER" id="PTHR34989">
    <property type="entry name" value="PROTEIN HDED"/>
    <property type="match status" value="1"/>
</dbReference>
<keyword evidence="1" id="KW-0472">Membrane</keyword>
<organism evidence="2 3">
    <name type="scientific">Allofournierella massiliensis</name>
    <dbReference type="NCBI Taxonomy" id="1650663"/>
    <lineage>
        <taxon>Bacteria</taxon>
        <taxon>Bacillati</taxon>
        <taxon>Bacillota</taxon>
        <taxon>Clostridia</taxon>
        <taxon>Eubacteriales</taxon>
        <taxon>Oscillospiraceae</taxon>
        <taxon>Allofournierella</taxon>
    </lineage>
</organism>
<gene>
    <name evidence="2" type="ORF">QUW08_07915</name>
</gene>
<feature type="transmembrane region" description="Helical" evidence="1">
    <location>
        <begin position="12"/>
        <end position="30"/>
    </location>
</feature>
<sequence length="186" mass="20027">MFQFFWTRTASVWVAALYILMGILLFVFPAASSTLFVWALAAGAGAYGLIHLIRYLQARKMGCDNPGDVFLAVLPAAFAAFSLIWPQAVLSVLPLVLGSLLLVDGVGKLPLAYMGVREQHPGMIPMLLSSIIPILLGGLIIINPFTTMQLVVMVFGATLAADGISDLITVIMEKRSAQTIQHHSSI</sequence>
<reference evidence="2 3" key="3">
    <citation type="submission" date="2023-06" db="EMBL/GenBank/DDBJ databases">
        <authorList>
            <person name="Zeman M."/>
            <person name="Kubasova T."/>
            <person name="Jahodarova E."/>
            <person name="Nykrynova M."/>
            <person name="Rychlik I."/>
        </authorList>
    </citation>
    <scope>NUCLEOTIDE SEQUENCE [LARGE SCALE GENOMIC DNA]</scope>
    <source>
        <strain evidence="2 3">ET340</strain>
    </source>
</reference>
<proteinExistence type="predicted"/>
<accession>A0ABT7UQQ0</accession>
<dbReference type="Pfam" id="PF03729">
    <property type="entry name" value="DUF308"/>
    <property type="match status" value="1"/>
</dbReference>
<feature type="transmembrane region" description="Helical" evidence="1">
    <location>
        <begin position="123"/>
        <end position="142"/>
    </location>
</feature>
<evidence type="ECO:0000313" key="3">
    <source>
        <dbReference type="Proteomes" id="UP001529380"/>
    </source>
</evidence>
<feature type="transmembrane region" description="Helical" evidence="1">
    <location>
        <begin position="36"/>
        <end position="56"/>
    </location>
</feature>
<reference evidence="2 3" key="2">
    <citation type="submission" date="2023-06" db="EMBL/GenBank/DDBJ databases">
        <title>Identification and characterization of horizontal gene transfer across gut microbiota members of farm animals based on homology search.</title>
        <authorList>
            <person name="Schwarzerova J."/>
            <person name="Nykrynova M."/>
            <person name="Jureckova K."/>
            <person name="Cejkova D."/>
            <person name="Rychlik I."/>
        </authorList>
    </citation>
    <scope>NUCLEOTIDE SEQUENCE [LARGE SCALE GENOMIC DNA]</scope>
    <source>
        <strain evidence="2 3">ET340</strain>
    </source>
</reference>